<reference evidence="1" key="2">
    <citation type="submission" date="2025-08" db="UniProtKB">
        <authorList>
            <consortium name="Ensembl"/>
        </authorList>
    </citation>
    <scope>IDENTIFICATION</scope>
</reference>
<proteinExistence type="predicted"/>
<protein>
    <recommendedName>
        <fullName evidence="3">C2H2-type domain-containing protein</fullName>
    </recommendedName>
</protein>
<name>A0A3Q1APM7_AMPOC</name>
<dbReference type="GeneTree" id="ENSGT00390000017898"/>
<keyword evidence="2" id="KW-1185">Reference proteome</keyword>
<evidence type="ECO:0000313" key="1">
    <source>
        <dbReference type="Ensembl" id="ENSAOCP00000002724.2"/>
    </source>
</evidence>
<dbReference type="GO" id="GO:0005634">
    <property type="term" value="C:nucleus"/>
    <property type="evidence" value="ECO:0007669"/>
    <property type="project" value="InterPro"/>
</dbReference>
<reference evidence="1" key="3">
    <citation type="submission" date="2025-09" db="UniProtKB">
        <authorList>
            <consortium name="Ensembl"/>
        </authorList>
    </citation>
    <scope>IDENTIFICATION</scope>
</reference>
<dbReference type="GO" id="GO:0003690">
    <property type="term" value="F:double-stranded DNA binding"/>
    <property type="evidence" value="ECO:0007669"/>
    <property type="project" value="InterPro"/>
</dbReference>
<dbReference type="STRING" id="80972.ENSAOCP00000002724"/>
<sequence>MQIQPISVNSVQPCNFVQSLQFFCNFGQPPVSSTSHSNLQHKCNACTSLNSLPWLWFQGADMCNSNVSHLPTKIAAKDREKQFPDVLHESGGKLFCIPCNIVVEYKRKSSIEKHFTTAKHIKRMAEMSRLQSRQTTLTEAVAPRSVASTERMKVSWVATCTAVNIPLSKSDHPAMRRFLKEKVINGGAIPGFHQLQENATGIQQCREETQQVRVRGTACHEVSS</sequence>
<reference evidence="1 2" key="1">
    <citation type="submission" date="2022-01" db="EMBL/GenBank/DDBJ databases">
        <title>A chromosome-scale genome assembly of the false clownfish, Amphiprion ocellaris.</title>
        <authorList>
            <person name="Ryu T."/>
        </authorList>
    </citation>
    <scope>NUCLEOTIDE SEQUENCE [LARGE SCALE GENOMIC DNA]</scope>
</reference>
<organism evidence="1 2">
    <name type="scientific">Amphiprion ocellaris</name>
    <name type="common">Clown anemonefish</name>
    <dbReference type="NCBI Taxonomy" id="80972"/>
    <lineage>
        <taxon>Eukaryota</taxon>
        <taxon>Metazoa</taxon>
        <taxon>Chordata</taxon>
        <taxon>Craniata</taxon>
        <taxon>Vertebrata</taxon>
        <taxon>Euteleostomi</taxon>
        <taxon>Actinopterygii</taxon>
        <taxon>Neopterygii</taxon>
        <taxon>Teleostei</taxon>
        <taxon>Neoteleostei</taxon>
        <taxon>Acanthomorphata</taxon>
        <taxon>Ovalentaria</taxon>
        <taxon>Pomacentridae</taxon>
        <taxon>Amphiprion</taxon>
    </lineage>
</organism>
<dbReference type="PANTHER" id="PTHR32344:SF1">
    <property type="entry name" value="U1-TYPE DOMAIN-CONTAINING PROTEIN"/>
    <property type="match status" value="1"/>
</dbReference>
<accession>A0A3Q1APM7</accession>
<evidence type="ECO:0008006" key="3">
    <source>
        <dbReference type="Google" id="ProtNLM"/>
    </source>
</evidence>
<dbReference type="InterPro" id="IPR033375">
    <property type="entry name" value="Cggbp1"/>
</dbReference>
<dbReference type="Ensembl" id="ENSAOCT00000010991.2">
    <property type="protein sequence ID" value="ENSAOCP00000002724.2"/>
    <property type="gene ID" value="ENSAOCG00000005884.2"/>
</dbReference>
<dbReference type="Proteomes" id="UP001501940">
    <property type="component" value="Chromosome 18"/>
</dbReference>
<dbReference type="OMA" id="KSRIHAN"/>
<dbReference type="PANTHER" id="PTHR32344">
    <property type="entry name" value="U1-TYPE DOMAIN-CONTAINING PROTEIN"/>
    <property type="match status" value="1"/>
</dbReference>
<evidence type="ECO:0000313" key="2">
    <source>
        <dbReference type="Proteomes" id="UP001501940"/>
    </source>
</evidence>
<dbReference type="AlphaFoldDB" id="A0A3Q1APM7"/>
<dbReference type="GO" id="GO:0006357">
    <property type="term" value="P:regulation of transcription by RNA polymerase II"/>
    <property type="evidence" value="ECO:0007669"/>
    <property type="project" value="InterPro"/>
</dbReference>